<keyword evidence="5" id="KW-0539">Nucleus</keyword>
<evidence type="ECO:0000256" key="5">
    <source>
        <dbReference type="ARBA" id="ARBA00023242"/>
    </source>
</evidence>
<dbReference type="OrthoDB" id="5599552at2759"/>
<name>A0A6A5TE59_9PLEO</name>
<feature type="compositionally biased region" description="Basic residues" evidence="6">
    <location>
        <begin position="161"/>
        <end position="171"/>
    </location>
</feature>
<dbReference type="InterPro" id="IPR037525">
    <property type="entry name" value="Velvet_dom"/>
</dbReference>
<dbReference type="PANTHER" id="PTHR33572:SF18">
    <property type="entry name" value="SPORE DEVELOPMENT REGULATOR VOSA"/>
    <property type="match status" value="1"/>
</dbReference>
<dbReference type="InterPro" id="IPR038491">
    <property type="entry name" value="Velvet_dom_sf"/>
</dbReference>
<keyword evidence="3" id="KW-0805">Transcription regulation</keyword>
<evidence type="ECO:0000256" key="4">
    <source>
        <dbReference type="ARBA" id="ARBA00023163"/>
    </source>
</evidence>
<dbReference type="Pfam" id="PF11754">
    <property type="entry name" value="Velvet"/>
    <property type="match status" value="2"/>
</dbReference>
<evidence type="ECO:0000256" key="3">
    <source>
        <dbReference type="ARBA" id="ARBA00023015"/>
    </source>
</evidence>
<dbReference type="PROSITE" id="PS51821">
    <property type="entry name" value="VELVET"/>
    <property type="match status" value="1"/>
</dbReference>
<evidence type="ECO:0000313" key="8">
    <source>
        <dbReference type="EMBL" id="KAF1950891.1"/>
    </source>
</evidence>
<dbReference type="GO" id="GO:0005634">
    <property type="term" value="C:nucleus"/>
    <property type="evidence" value="ECO:0007669"/>
    <property type="project" value="UniProtKB-SubCell"/>
</dbReference>
<comment type="subcellular location">
    <subcellularLocation>
        <location evidence="1">Nucleus</location>
    </subcellularLocation>
</comment>
<feature type="region of interest" description="Disordered" evidence="6">
    <location>
        <begin position="160"/>
        <end position="182"/>
    </location>
</feature>
<evidence type="ECO:0000256" key="6">
    <source>
        <dbReference type="SAM" id="MobiDB-lite"/>
    </source>
</evidence>
<sequence length="182" mass="20358">LAMVQQPKIGMVAVQGKEKARKPIDPAPVVRLHVDRSIDREQNFMVNPYYICVASLKAEKDSLPSPPNDLLAGTNCSSVSKLKDTTDEYGAYFTFGDLSIKSIGAYRLAFHLYELHPRTADIQYLTSVDSNTFKIVAAKDFPGMSATTFLTRTFQEQGVKLRARKEPRGRKRSLEPEDNSSE</sequence>
<evidence type="ECO:0000259" key="7">
    <source>
        <dbReference type="PROSITE" id="PS51821"/>
    </source>
</evidence>
<feature type="non-terminal residue" evidence="8">
    <location>
        <position position="1"/>
    </location>
</feature>
<accession>A0A6A5TE59</accession>
<dbReference type="InterPro" id="IPR021740">
    <property type="entry name" value="Velvet"/>
</dbReference>
<evidence type="ECO:0000256" key="2">
    <source>
        <dbReference type="ARBA" id="ARBA00022969"/>
    </source>
</evidence>
<keyword evidence="2" id="KW-0749">Sporulation</keyword>
<dbReference type="GO" id="GO:0030435">
    <property type="term" value="P:sporulation resulting in formation of a cellular spore"/>
    <property type="evidence" value="ECO:0007669"/>
    <property type="project" value="UniProtKB-KW"/>
</dbReference>
<proteinExistence type="predicted"/>
<dbReference type="PANTHER" id="PTHR33572">
    <property type="entry name" value="SPORE DEVELOPMENT REGULATOR VOSA"/>
    <property type="match status" value="1"/>
</dbReference>
<gene>
    <name evidence="8" type="ORF">CC80DRAFT_352631</name>
</gene>
<dbReference type="Gene3D" id="2.60.40.3960">
    <property type="entry name" value="Velvet domain"/>
    <property type="match status" value="1"/>
</dbReference>
<dbReference type="AlphaFoldDB" id="A0A6A5TE59"/>
<feature type="domain" description="Velvet" evidence="7">
    <location>
        <begin position="1"/>
        <end position="164"/>
    </location>
</feature>
<evidence type="ECO:0000313" key="9">
    <source>
        <dbReference type="Proteomes" id="UP000800035"/>
    </source>
</evidence>
<dbReference type="EMBL" id="ML977021">
    <property type="protein sequence ID" value="KAF1950891.1"/>
    <property type="molecule type" value="Genomic_DNA"/>
</dbReference>
<evidence type="ECO:0000256" key="1">
    <source>
        <dbReference type="ARBA" id="ARBA00004123"/>
    </source>
</evidence>
<feature type="non-terminal residue" evidence="8">
    <location>
        <position position="182"/>
    </location>
</feature>
<keyword evidence="9" id="KW-1185">Reference proteome</keyword>
<reference evidence="8" key="1">
    <citation type="journal article" date="2020" name="Stud. Mycol.">
        <title>101 Dothideomycetes genomes: a test case for predicting lifestyles and emergence of pathogens.</title>
        <authorList>
            <person name="Haridas S."/>
            <person name="Albert R."/>
            <person name="Binder M."/>
            <person name="Bloem J."/>
            <person name="Labutti K."/>
            <person name="Salamov A."/>
            <person name="Andreopoulos B."/>
            <person name="Baker S."/>
            <person name="Barry K."/>
            <person name="Bills G."/>
            <person name="Bluhm B."/>
            <person name="Cannon C."/>
            <person name="Castanera R."/>
            <person name="Culley D."/>
            <person name="Daum C."/>
            <person name="Ezra D."/>
            <person name="Gonzalez J."/>
            <person name="Henrissat B."/>
            <person name="Kuo A."/>
            <person name="Liang C."/>
            <person name="Lipzen A."/>
            <person name="Lutzoni F."/>
            <person name="Magnuson J."/>
            <person name="Mondo S."/>
            <person name="Nolan M."/>
            <person name="Ohm R."/>
            <person name="Pangilinan J."/>
            <person name="Park H.-J."/>
            <person name="Ramirez L."/>
            <person name="Alfaro M."/>
            <person name="Sun H."/>
            <person name="Tritt A."/>
            <person name="Yoshinaga Y."/>
            <person name="Zwiers L.-H."/>
            <person name="Turgeon B."/>
            <person name="Goodwin S."/>
            <person name="Spatafora J."/>
            <person name="Crous P."/>
            <person name="Grigoriev I."/>
        </authorList>
    </citation>
    <scope>NUCLEOTIDE SEQUENCE</scope>
    <source>
        <strain evidence="8">CBS 675.92</strain>
    </source>
</reference>
<keyword evidence="4" id="KW-0804">Transcription</keyword>
<organism evidence="8 9">
    <name type="scientific">Byssothecium circinans</name>
    <dbReference type="NCBI Taxonomy" id="147558"/>
    <lineage>
        <taxon>Eukaryota</taxon>
        <taxon>Fungi</taxon>
        <taxon>Dikarya</taxon>
        <taxon>Ascomycota</taxon>
        <taxon>Pezizomycotina</taxon>
        <taxon>Dothideomycetes</taxon>
        <taxon>Pleosporomycetidae</taxon>
        <taxon>Pleosporales</taxon>
        <taxon>Massarineae</taxon>
        <taxon>Massarinaceae</taxon>
        <taxon>Byssothecium</taxon>
    </lineage>
</organism>
<dbReference type="Proteomes" id="UP000800035">
    <property type="component" value="Unassembled WGS sequence"/>
</dbReference>
<protein>
    <recommendedName>
        <fullName evidence="7">Velvet domain-containing protein</fullName>
    </recommendedName>
</protein>